<keyword evidence="1" id="KW-1185">Reference proteome</keyword>
<dbReference type="GeneID" id="120256750"/>
<dbReference type="AlphaFoldDB" id="A0AB40AZ64"/>
<name>A0AB40AZ64_DIOCR</name>
<dbReference type="Proteomes" id="UP001515500">
    <property type="component" value="Unplaced"/>
</dbReference>
<protein>
    <submittedName>
        <fullName evidence="2">Uncharacterized protein LOC120256750</fullName>
    </submittedName>
</protein>
<dbReference type="PANTHER" id="PTHR33116:SF78">
    <property type="entry name" value="OS12G0587133 PROTEIN"/>
    <property type="match status" value="1"/>
</dbReference>
<dbReference type="PANTHER" id="PTHR33116">
    <property type="entry name" value="REVERSE TRANSCRIPTASE ZINC-BINDING DOMAIN-CONTAINING PROTEIN-RELATED-RELATED"/>
    <property type="match status" value="1"/>
</dbReference>
<accession>A0AB40AZ64</accession>
<dbReference type="RefSeq" id="XP_039120353.1">
    <property type="nucleotide sequence ID" value="XM_039264419.1"/>
</dbReference>
<gene>
    <name evidence="2" type="primary">LOC120256750</name>
</gene>
<evidence type="ECO:0000313" key="1">
    <source>
        <dbReference type="Proteomes" id="UP001515500"/>
    </source>
</evidence>
<proteinExistence type="predicted"/>
<sequence>MSGLATNFAKTCLFSSKLGELPQRESATLNQITRVSSTTYLGVPDSPEDDLQCDWEELIQKVRRRLYSWKVNHLSLGDFRGGLLKSRIILKRVLVVGARILITLSVDQLGWEELMPPRDREGWGILDLRTFNLALLRKWWWKFVIDPSWCGTDVVQFNYGLLNPEGDKGKLEEAMGSVRRSLEFAGPRAEVEHCSATDLEFTLAEEAPGQQTE</sequence>
<reference evidence="2" key="1">
    <citation type="submission" date="2025-08" db="UniProtKB">
        <authorList>
            <consortium name="RefSeq"/>
        </authorList>
    </citation>
    <scope>IDENTIFICATION</scope>
</reference>
<evidence type="ECO:0000313" key="2">
    <source>
        <dbReference type="RefSeq" id="XP_039120353.1"/>
    </source>
</evidence>
<organism evidence="1 2">
    <name type="scientific">Dioscorea cayennensis subsp. rotundata</name>
    <name type="common">White Guinea yam</name>
    <name type="synonym">Dioscorea rotundata</name>
    <dbReference type="NCBI Taxonomy" id="55577"/>
    <lineage>
        <taxon>Eukaryota</taxon>
        <taxon>Viridiplantae</taxon>
        <taxon>Streptophyta</taxon>
        <taxon>Embryophyta</taxon>
        <taxon>Tracheophyta</taxon>
        <taxon>Spermatophyta</taxon>
        <taxon>Magnoliopsida</taxon>
        <taxon>Liliopsida</taxon>
        <taxon>Dioscoreales</taxon>
        <taxon>Dioscoreaceae</taxon>
        <taxon>Dioscorea</taxon>
    </lineage>
</organism>